<comment type="caution">
    <text evidence="7">The sequence shown here is derived from an EMBL/GenBank/DDBJ whole genome shotgun (WGS) entry which is preliminary data.</text>
</comment>
<accession>A0A1V2A5W3</accession>
<gene>
    <name evidence="7" type="ORF">BTO28_13070</name>
</gene>
<feature type="transmembrane region" description="Helical" evidence="6">
    <location>
        <begin position="123"/>
        <end position="144"/>
    </location>
</feature>
<evidence type="ECO:0008006" key="9">
    <source>
        <dbReference type="Google" id="ProtNLM"/>
    </source>
</evidence>
<feature type="transmembrane region" description="Helical" evidence="6">
    <location>
        <begin position="191"/>
        <end position="211"/>
    </location>
</feature>
<dbReference type="STRING" id="1714355.BTO28_13070"/>
<proteinExistence type="predicted"/>
<keyword evidence="8" id="KW-1185">Reference proteome</keyword>
<dbReference type="AlphaFoldDB" id="A0A1V2A5W3"/>
<protein>
    <recommendedName>
        <fullName evidence="9">Cytochrome c oxidase assembly protein</fullName>
    </recommendedName>
</protein>
<dbReference type="RefSeq" id="WP_076766962.1">
    <property type="nucleotide sequence ID" value="NZ_MSFI01000021.1"/>
</dbReference>
<organism evidence="7 8">
    <name type="scientific">Domibacillus epiphyticus</name>
    <dbReference type="NCBI Taxonomy" id="1714355"/>
    <lineage>
        <taxon>Bacteria</taxon>
        <taxon>Bacillati</taxon>
        <taxon>Bacillota</taxon>
        <taxon>Bacilli</taxon>
        <taxon>Bacillales</taxon>
        <taxon>Bacillaceae</taxon>
        <taxon>Domibacillus</taxon>
    </lineage>
</organism>
<dbReference type="GO" id="GO:0005886">
    <property type="term" value="C:plasma membrane"/>
    <property type="evidence" value="ECO:0007669"/>
    <property type="project" value="UniProtKB-SubCell"/>
</dbReference>
<evidence type="ECO:0000256" key="1">
    <source>
        <dbReference type="ARBA" id="ARBA00004651"/>
    </source>
</evidence>
<reference evidence="7 8" key="1">
    <citation type="submission" date="2016-12" db="EMBL/GenBank/DDBJ databases">
        <title>Domibacillus sp. SAB 38T whole genome sequencing.</title>
        <authorList>
            <person name="Verma A."/>
            <person name="Ojha A.K."/>
            <person name="Krishnamurthi S."/>
        </authorList>
    </citation>
    <scope>NUCLEOTIDE SEQUENCE [LARGE SCALE GENOMIC DNA]</scope>
    <source>
        <strain evidence="7 8">SAB 38</strain>
    </source>
</reference>
<keyword evidence="5 6" id="KW-0472">Membrane</keyword>
<dbReference type="Pfam" id="PF09678">
    <property type="entry name" value="Caa3_CtaG"/>
    <property type="match status" value="1"/>
</dbReference>
<evidence type="ECO:0000256" key="3">
    <source>
        <dbReference type="ARBA" id="ARBA00022692"/>
    </source>
</evidence>
<keyword evidence="4 6" id="KW-1133">Transmembrane helix</keyword>
<feature type="transmembrane region" description="Helical" evidence="6">
    <location>
        <begin position="14"/>
        <end position="37"/>
    </location>
</feature>
<dbReference type="Proteomes" id="UP000188613">
    <property type="component" value="Unassembled WGS sequence"/>
</dbReference>
<evidence type="ECO:0000313" key="8">
    <source>
        <dbReference type="Proteomes" id="UP000188613"/>
    </source>
</evidence>
<evidence type="ECO:0000256" key="2">
    <source>
        <dbReference type="ARBA" id="ARBA00022475"/>
    </source>
</evidence>
<feature type="transmembrane region" description="Helical" evidence="6">
    <location>
        <begin position="156"/>
        <end position="179"/>
    </location>
</feature>
<keyword evidence="2" id="KW-1003">Cell membrane</keyword>
<evidence type="ECO:0000256" key="5">
    <source>
        <dbReference type="ARBA" id="ARBA00023136"/>
    </source>
</evidence>
<name>A0A1V2A5W3_9BACI</name>
<evidence type="ECO:0000256" key="4">
    <source>
        <dbReference type="ARBA" id="ARBA00022989"/>
    </source>
</evidence>
<sequence>MNVNDHNHYDNGGIFQLLLAFPVLLALIMYIFAAIISSRHAETWPLYRTAFWVLGVLTAASAIVGPLANRAHVDFTAHMLGHLFLGMLAPLLIVLSSPITLFLRTINVISARRLSSLLRSWPLRILTDPIITSILNVGGLWVLYTTDLYMLMQHSIFVHIAVHIHVFFAGYLFTMSIIYFEPTPHKTSFRYRSIVLVIALAVHGILSKYIYAFPPNGVPAEQAEIGGKLMYYGGDAIDLILIIILWYQWFRATRPRITLSKPLDV</sequence>
<keyword evidence="3 6" id="KW-0812">Transmembrane</keyword>
<dbReference type="EMBL" id="MSFI01000021">
    <property type="protein sequence ID" value="OMP66383.1"/>
    <property type="molecule type" value="Genomic_DNA"/>
</dbReference>
<comment type="subcellular location">
    <subcellularLocation>
        <location evidence="1">Cell membrane</location>
        <topology evidence="1">Multi-pass membrane protein</topology>
    </subcellularLocation>
</comment>
<evidence type="ECO:0000256" key="6">
    <source>
        <dbReference type="SAM" id="Phobius"/>
    </source>
</evidence>
<feature type="transmembrane region" description="Helical" evidence="6">
    <location>
        <begin position="231"/>
        <end position="250"/>
    </location>
</feature>
<dbReference type="OrthoDB" id="5024156at2"/>
<evidence type="ECO:0000313" key="7">
    <source>
        <dbReference type="EMBL" id="OMP66383.1"/>
    </source>
</evidence>
<feature type="transmembrane region" description="Helical" evidence="6">
    <location>
        <begin position="49"/>
        <end position="68"/>
    </location>
</feature>
<feature type="transmembrane region" description="Helical" evidence="6">
    <location>
        <begin position="80"/>
        <end position="103"/>
    </location>
</feature>
<dbReference type="InterPro" id="IPR019108">
    <property type="entry name" value="Caa3_assmbl_CtaG-rel"/>
</dbReference>